<dbReference type="PATRIC" id="fig|1127483.3.peg.4318"/>
<dbReference type="SMART" id="SM00382">
    <property type="entry name" value="AAA"/>
    <property type="match status" value="1"/>
</dbReference>
<keyword evidence="1" id="KW-0813">Transport</keyword>
<dbReference type="InterPro" id="IPR051120">
    <property type="entry name" value="ABC_AA/LPS_Transport"/>
</dbReference>
<evidence type="ECO:0000256" key="4">
    <source>
        <dbReference type="ARBA" id="ARBA00022741"/>
    </source>
</evidence>
<evidence type="ECO:0000256" key="1">
    <source>
        <dbReference type="ARBA" id="ARBA00022448"/>
    </source>
</evidence>
<organism evidence="7 8">
    <name type="scientific">Cupriavidus basilensis OR16</name>
    <dbReference type="NCBI Taxonomy" id="1127483"/>
    <lineage>
        <taxon>Bacteria</taxon>
        <taxon>Pseudomonadati</taxon>
        <taxon>Pseudomonadota</taxon>
        <taxon>Betaproteobacteria</taxon>
        <taxon>Burkholderiales</taxon>
        <taxon>Burkholderiaceae</taxon>
        <taxon>Cupriavidus</taxon>
    </lineage>
</organism>
<dbReference type="Pfam" id="PF12399">
    <property type="entry name" value="BCA_ABC_TP_C"/>
    <property type="match status" value="1"/>
</dbReference>
<keyword evidence="5" id="KW-0067">ATP-binding</keyword>
<evidence type="ECO:0000256" key="5">
    <source>
        <dbReference type="ARBA" id="ARBA00022840"/>
    </source>
</evidence>
<name>H1S8K3_9BURK</name>
<sequence>MNAPVPDFRTGAHAVHAATPSLLTLEGVAHSFGGLDVLRNVSFEVPAGRIVGLIGPNGSGKTTCFNIISGFLRPKGGRVSLAGREITADSIQQRSRAGLVRTFQTPQVFEHMTVLENLMVGCYKATSSGVLQAMLRTPKSRAELRAMRASAQACCEKFGLARLQDNLAGSLPAGQRRIVELARACIGNPRLLLLDEPSSGLNSDEIETLAAWIARLNEQGITILLVSHDMGLMTACDTVHVLYFGEIIATGALPEVQADPRVREAYMGV</sequence>
<gene>
    <name evidence="7" type="ORF">OR16_21603</name>
</gene>
<proteinExistence type="predicted"/>
<dbReference type="CDD" id="cd03219">
    <property type="entry name" value="ABC_Mj1267_LivG_branched"/>
    <property type="match status" value="1"/>
</dbReference>
<dbReference type="Gene3D" id="3.40.50.300">
    <property type="entry name" value="P-loop containing nucleotide triphosphate hydrolases"/>
    <property type="match status" value="1"/>
</dbReference>
<protein>
    <submittedName>
        <fullName evidence="7">ABC transporter ATPase</fullName>
    </submittedName>
</protein>
<feature type="domain" description="ABC transporter" evidence="6">
    <location>
        <begin position="23"/>
        <end position="269"/>
    </location>
</feature>
<dbReference type="GO" id="GO:0005524">
    <property type="term" value="F:ATP binding"/>
    <property type="evidence" value="ECO:0007669"/>
    <property type="project" value="UniProtKB-KW"/>
</dbReference>
<dbReference type="GO" id="GO:0016887">
    <property type="term" value="F:ATP hydrolysis activity"/>
    <property type="evidence" value="ECO:0007669"/>
    <property type="project" value="InterPro"/>
</dbReference>
<dbReference type="InterPro" id="IPR027417">
    <property type="entry name" value="P-loop_NTPase"/>
</dbReference>
<dbReference type="SUPFAM" id="SSF52540">
    <property type="entry name" value="P-loop containing nucleoside triphosphate hydrolases"/>
    <property type="match status" value="1"/>
</dbReference>
<dbReference type="InterPro" id="IPR003593">
    <property type="entry name" value="AAA+_ATPase"/>
</dbReference>
<dbReference type="OrthoDB" id="8969671at2"/>
<keyword evidence="2" id="KW-1003">Cell membrane</keyword>
<dbReference type="Proteomes" id="UP000005808">
    <property type="component" value="Unassembled WGS sequence"/>
</dbReference>
<evidence type="ECO:0000313" key="7">
    <source>
        <dbReference type="EMBL" id="EHP41045.1"/>
    </source>
</evidence>
<evidence type="ECO:0000256" key="3">
    <source>
        <dbReference type="ARBA" id="ARBA00022519"/>
    </source>
</evidence>
<dbReference type="InterPro" id="IPR032823">
    <property type="entry name" value="BCA_ABC_TP_C"/>
</dbReference>
<dbReference type="GO" id="GO:0005886">
    <property type="term" value="C:plasma membrane"/>
    <property type="evidence" value="ECO:0007669"/>
    <property type="project" value="TreeGrafter"/>
</dbReference>
<comment type="caution">
    <text evidence="7">The sequence shown here is derived from an EMBL/GenBank/DDBJ whole genome shotgun (WGS) entry which is preliminary data.</text>
</comment>
<evidence type="ECO:0000313" key="8">
    <source>
        <dbReference type="Proteomes" id="UP000005808"/>
    </source>
</evidence>
<dbReference type="PANTHER" id="PTHR45772:SF9">
    <property type="entry name" value="CONSERVED COMPONENT OF ABC TRANSPORTER FOR NATURAL AMINO ACIDS"/>
    <property type="match status" value="1"/>
</dbReference>
<keyword evidence="3" id="KW-0472">Membrane</keyword>
<accession>H1S8K3</accession>
<dbReference type="PROSITE" id="PS50893">
    <property type="entry name" value="ABC_TRANSPORTER_2"/>
    <property type="match status" value="1"/>
</dbReference>
<reference evidence="7 8" key="1">
    <citation type="journal article" date="2012" name="J. Bacteriol.">
        <title>De Novo Genome Project of Cupriavidus basilensis OR16.</title>
        <authorList>
            <person name="Cserhati M."/>
            <person name="Kriszt B."/>
            <person name="Szoboszlay S."/>
            <person name="Toth A."/>
            <person name="Szabo I."/>
            <person name="Tancsics A."/>
            <person name="Nagy I."/>
            <person name="Horvath B."/>
            <person name="Nagy I."/>
            <person name="Kukolya J."/>
        </authorList>
    </citation>
    <scope>NUCLEOTIDE SEQUENCE [LARGE SCALE GENOMIC DNA]</scope>
    <source>
        <strain evidence="7 8">OR16</strain>
    </source>
</reference>
<evidence type="ECO:0000259" key="6">
    <source>
        <dbReference type="PROSITE" id="PS50893"/>
    </source>
</evidence>
<dbReference type="InterPro" id="IPR003439">
    <property type="entry name" value="ABC_transporter-like_ATP-bd"/>
</dbReference>
<dbReference type="FunFam" id="3.40.50.300:FF:000421">
    <property type="entry name" value="Branched-chain amino acid ABC transporter ATP-binding protein"/>
    <property type="match status" value="1"/>
</dbReference>
<dbReference type="Pfam" id="PF00005">
    <property type="entry name" value="ABC_tran"/>
    <property type="match status" value="1"/>
</dbReference>
<dbReference type="EMBL" id="AHJE01000053">
    <property type="protein sequence ID" value="EHP41045.1"/>
    <property type="molecule type" value="Genomic_DNA"/>
</dbReference>
<keyword evidence="4" id="KW-0547">Nucleotide-binding</keyword>
<dbReference type="PANTHER" id="PTHR45772">
    <property type="entry name" value="CONSERVED COMPONENT OF ABC TRANSPORTER FOR NATURAL AMINO ACIDS-RELATED"/>
    <property type="match status" value="1"/>
</dbReference>
<evidence type="ECO:0000256" key="2">
    <source>
        <dbReference type="ARBA" id="ARBA00022475"/>
    </source>
</evidence>
<dbReference type="AlphaFoldDB" id="H1S8K3"/>
<keyword evidence="3" id="KW-0997">Cell inner membrane</keyword>